<evidence type="ECO:0000313" key="3">
    <source>
        <dbReference type="Proteomes" id="UP001221413"/>
    </source>
</evidence>
<reference evidence="2" key="1">
    <citation type="submission" date="2023-01" db="EMBL/GenBank/DDBJ databases">
        <title>The chitinases involved in constricting ring structure development in the nematode-trapping fungus Drechslerella dactyloides.</title>
        <authorList>
            <person name="Wang R."/>
            <person name="Zhang L."/>
            <person name="Tang P."/>
            <person name="Li S."/>
            <person name="Liang L."/>
        </authorList>
    </citation>
    <scope>NUCLEOTIDE SEQUENCE</scope>
    <source>
        <strain evidence="2">YMF1.00031</strain>
    </source>
</reference>
<comment type="caution">
    <text evidence="2">The sequence shown here is derived from an EMBL/GenBank/DDBJ whole genome shotgun (WGS) entry which is preliminary data.</text>
</comment>
<gene>
    <name evidence="2" type="ORF">Dda_3972</name>
</gene>
<dbReference type="EMBL" id="JAQGDS010000004">
    <property type="protein sequence ID" value="KAJ6261303.1"/>
    <property type="molecule type" value="Genomic_DNA"/>
</dbReference>
<protein>
    <submittedName>
        <fullName evidence="2">Uncharacterized protein</fullName>
    </submittedName>
</protein>
<name>A0AAD6IYX0_DREDA</name>
<dbReference type="AlphaFoldDB" id="A0AAD6IYX0"/>
<feature type="compositionally biased region" description="Basic and acidic residues" evidence="1">
    <location>
        <begin position="1"/>
        <end position="15"/>
    </location>
</feature>
<accession>A0AAD6IYX0</accession>
<feature type="region of interest" description="Disordered" evidence="1">
    <location>
        <begin position="1"/>
        <end position="82"/>
    </location>
</feature>
<organism evidence="2 3">
    <name type="scientific">Drechslerella dactyloides</name>
    <name type="common">Nematode-trapping fungus</name>
    <name type="synonym">Arthrobotrys dactyloides</name>
    <dbReference type="NCBI Taxonomy" id="74499"/>
    <lineage>
        <taxon>Eukaryota</taxon>
        <taxon>Fungi</taxon>
        <taxon>Dikarya</taxon>
        <taxon>Ascomycota</taxon>
        <taxon>Pezizomycotina</taxon>
        <taxon>Orbiliomycetes</taxon>
        <taxon>Orbiliales</taxon>
        <taxon>Orbiliaceae</taxon>
        <taxon>Drechslerella</taxon>
    </lineage>
</organism>
<feature type="compositionally biased region" description="Low complexity" evidence="1">
    <location>
        <begin position="58"/>
        <end position="67"/>
    </location>
</feature>
<proteinExistence type="predicted"/>
<dbReference type="Proteomes" id="UP001221413">
    <property type="component" value="Unassembled WGS sequence"/>
</dbReference>
<sequence length="82" mass="8520">MVAMERIEQPFKERSNTPTAHPHGRTMQSACSERPSDRSPERANGLNTPAQGDGDGNPSSSSSSRSLSPPPASGAVGFLLAG</sequence>
<evidence type="ECO:0000256" key="1">
    <source>
        <dbReference type="SAM" id="MobiDB-lite"/>
    </source>
</evidence>
<evidence type="ECO:0000313" key="2">
    <source>
        <dbReference type="EMBL" id="KAJ6261303.1"/>
    </source>
</evidence>
<keyword evidence="3" id="KW-1185">Reference proteome</keyword>